<proteinExistence type="predicted"/>
<reference evidence="4" key="3">
    <citation type="submission" date="2012-09" db="EMBL/GenBank/DDBJ databases">
        <authorList>
            <consortium name="VectorBase"/>
        </authorList>
    </citation>
    <scope>NUCLEOTIDE SEQUENCE</scope>
    <source>
        <strain evidence="4">Liverpool</strain>
    </source>
</reference>
<dbReference type="VEuPathDB" id="VectorBase:AAEL019830"/>
<evidence type="ECO:0000256" key="1">
    <source>
        <dbReference type="PROSITE-ProRule" id="PRU01077"/>
    </source>
</evidence>
<dbReference type="AlphaFoldDB" id="Q16H30"/>
<dbReference type="Gene3D" id="1.20.1270.60">
    <property type="entry name" value="Arfaptin homology (AH) domain/BAR domain"/>
    <property type="match status" value="1"/>
</dbReference>
<protein>
    <submittedName>
        <fullName evidence="4">AAEL014173-PA</fullName>
    </submittedName>
</protein>
<gene>
    <name evidence="4" type="ORF">AaeL_AAEL014173</name>
</gene>
<dbReference type="SUPFAM" id="SSF103657">
    <property type="entry name" value="BAR/IMD domain-like"/>
    <property type="match status" value="1"/>
</dbReference>
<dbReference type="HOGENOM" id="CLU_136379_0_0_1"/>
<accession>Q16H30</accession>
<reference evidence="4" key="2">
    <citation type="journal article" date="2007" name="Science">
        <title>Genome sequence of Aedes aegypti, a major arbovirus vector.</title>
        <authorList>
            <person name="Nene V."/>
            <person name="Wortman J.R."/>
            <person name="Lawson D."/>
            <person name="Haas B."/>
            <person name="Kodira C."/>
            <person name="Tu Z.J."/>
            <person name="Loftus B."/>
            <person name="Xi Z."/>
            <person name="Megy K."/>
            <person name="Grabherr M."/>
            <person name="Ren Q."/>
            <person name="Zdobnov E.M."/>
            <person name="Lobo N.F."/>
            <person name="Campbell K.S."/>
            <person name="Brown S.E."/>
            <person name="Bonaldo M.F."/>
            <person name="Zhu J."/>
            <person name="Sinkins S.P."/>
            <person name="Hogenkamp D.G."/>
            <person name="Amedeo P."/>
            <person name="Arensburger P."/>
            <person name="Atkinson P.W."/>
            <person name="Bidwell S."/>
            <person name="Biedler J."/>
            <person name="Birney E."/>
            <person name="Bruggner R.V."/>
            <person name="Costas J."/>
            <person name="Coy M.R."/>
            <person name="Crabtree J."/>
            <person name="Crawford M."/>
            <person name="Debruyn B."/>
            <person name="Decaprio D."/>
            <person name="Eiglmeier K."/>
            <person name="Eisenstadt E."/>
            <person name="El-Dorry H."/>
            <person name="Gelbart W.M."/>
            <person name="Gomes S.L."/>
            <person name="Hammond M."/>
            <person name="Hannick L.I."/>
            <person name="Hogan J.R."/>
            <person name="Holmes M.H."/>
            <person name="Jaffe D."/>
            <person name="Johnston J.S."/>
            <person name="Kennedy R.C."/>
            <person name="Koo H."/>
            <person name="Kravitz S."/>
            <person name="Kriventseva E.V."/>
            <person name="Kulp D."/>
            <person name="Labutti K."/>
            <person name="Lee E."/>
            <person name="Li S."/>
            <person name="Lovin D.D."/>
            <person name="Mao C."/>
            <person name="Mauceli E."/>
            <person name="Menck C.F."/>
            <person name="Miller J.R."/>
            <person name="Montgomery P."/>
            <person name="Mori A."/>
            <person name="Nascimento A.L."/>
            <person name="Naveira H.F."/>
            <person name="Nusbaum C."/>
            <person name="O'leary S."/>
            <person name="Orvis J."/>
            <person name="Pertea M."/>
            <person name="Quesneville H."/>
            <person name="Reidenbach K.R."/>
            <person name="Rogers Y.H."/>
            <person name="Roth C.W."/>
            <person name="Schneider J.R."/>
            <person name="Schatz M."/>
            <person name="Shumway M."/>
            <person name="Stanke M."/>
            <person name="Stinson E.O."/>
            <person name="Tubio J.M."/>
            <person name="Vanzee J.P."/>
            <person name="Verjovski-Almeida S."/>
            <person name="Werner D."/>
            <person name="White O."/>
            <person name="Wyder S."/>
            <person name="Zeng Q."/>
            <person name="Zhao Q."/>
            <person name="Zhao Y."/>
            <person name="Hill C.A."/>
            <person name="Raikhel A.S."/>
            <person name="Soares M.B."/>
            <person name="Knudson D.L."/>
            <person name="Lee N.H."/>
            <person name="Galagan J."/>
            <person name="Salzberg S.L."/>
            <person name="Paulsen I.T."/>
            <person name="Dimopoulos G."/>
            <person name="Collins F.H."/>
            <person name="Birren B."/>
            <person name="Fraser-Liggett C.M."/>
            <person name="Severson D.W."/>
        </authorList>
    </citation>
    <scope>NUCLEOTIDE SEQUENCE [LARGE SCALE GENOMIC DNA]</scope>
    <source>
        <strain evidence="4">Liverpool</strain>
    </source>
</reference>
<dbReference type="Proteomes" id="UP000682892">
    <property type="component" value="Unassembled WGS sequence"/>
</dbReference>
<name>Q16H30_AEDAE</name>
<evidence type="ECO:0000313" key="5">
    <source>
        <dbReference type="Proteomes" id="UP000682892"/>
    </source>
</evidence>
<dbReference type="OMA" id="VCDKLSH"/>
<dbReference type="InterPro" id="IPR001060">
    <property type="entry name" value="FCH_dom"/>
</dbReference>
<keyword evidence="1 2" id="KW-0175">Coiled coil</keyword>
<dbReference type="PaxDb" id="7159-AAEL014173-PA"/>
<organism evidence="4 5">
    <name type="scientific">Aedes aegypti</name>
    <name type="common">Yellowfever mosquito</name>
    <name type="synonym">Culex aegypti</name>
    <dbReference type="NCBI Taxonomy" id="7159"/>
    <lineage>
        <taxon>Eukaryota</taxon>
        <taxon>Metazoa</taxon>
        <taxon>Ecdysozoa</taxon>
        <taxon>Arthropoda</taxon>
        <taxon>Hexapoda</taxon>
        <taxon>Insecta</taxon>
        <taxon>Pterygota</taxon>
        <taxon>Neoptera</taxon>
        <taxon>Endopterygota</taxon>
        <taxon>Diptera</taxon>
        <taxon>Nematocera</taxon>
        <taxon>Culicoidea</taxon>
        <taxon>Culicidae</taxon>
        <taxon>Culicinae</taxon>
        <taxon>Aedini</taxon>
        <taxon>Aedes</taxon>
        <taxon>Stegomyia</taxon>
    </lineage>
</organism>
<dbReference type="SMART" id="SM00055">
    <property type="entry name" value="FCH"/>
    <property type="match status" value="1"/>
</dbReference>
<evidence type="ECO:0000259" key="3">
    <source>
        <dbReference type="PROSITE" id="PS51741"/>
    </source>
</evidence>
<dbReference type="InterPro" id="IPR031160">
    <property type="entry name" value="F_BAR_dom"/>
</dbReference>
<dbReference type="InterPro" id="IPR027267">
    <property type="entry name" value="AH/BAR_dom_sf"/>
</dbReference>
<evidence type="ECO:0000313" key="4">
    <source>
        <dbReference type="EMBL" id="EAT33553.1"/>
    </source>
</evidence>
<dbReference type="Pfam" id="PF00611">
    <property type="entry name" value="FCH"/>
    <property type="match status" value="1"/>
</dbReference>
<dbReference type="PROSITE" id="PS51741">
    <property type="entry name" value="F_BAR"/>
    <property type="match status" value="1"/>
</dbReference>
<evidence type="ECO:0000256" key="2">
    <source>
        <dbReference type="SAM" id="Coils"/>
    </source>
</evidence>
<feature type="coiled-coil region" evidence="2">
    <location>
        <begin position="77"/>
        <end position="119"/>
    </location>
</feature>
<dbReference type="EMBL" id="CH478210">
    <property type="protein sequence ID" value="EAT33553.1"/>
    <property type="molecule type" value="Genomic_DNA"/>
</dbReference>
<dbReference type="STRING" id="7159.Q16H30"/>
<dbReference type="eggNOG" id="KOG0194">
    <property type="taxonomic scope" value="Eukaryota"/>
</dbReference>
<sequence length="166" mass="19137">MGFSSALQGRAAHEALLNRQEAELKLLDTMKRCMIQKSKCDKEYAASLVAVTQQGLKIDRSDDLQGSHITRAWRTFMEELEHTAKQIKSNAEQLESVCLDKLAHLYQDKRRVRKQYQEEHTKIATKFSHVSILLCSRLPPVRYRIGIQCLECVFQICDEDKASVIR</sequence>
<feature type="domain" description="F-BAR" evidence="3">
    <location>
        <begin position="1"/>
        <end position="166"/>
    </location>
</feature>
<reference evidence="4" key="1">
    <citation type="submission" date="2005-10" db="EMBL/GenBank/DDBJ databases">
        <authorList>
            <person name="Loftus B.J."/>
            <person name="Nene V.M."/>
            <person name="Hannick L.I."/>
            <person name="Bidwell S."/>
            <person name="Haas B."/>
            <person name="Amedeo P."/>
            <person name="Orvis J."/>
            <person name="Wortman J.R."/>
            <person name="White O.R."/>
            <person name="Salzberg S."/>
            <person name="Shumway M."/>
            <person name="Koo H."/>
            <person name="Zhao Y."/>
            <person name="Holmes M."/>
            <person name="Miller J."/>
            <person name="Schatz M."/>
            <person name="Pop M."/>
            <person name="Pai G."/>
            <person name="Utterback T."/>
            <person name="Rogers Y.-H."/>
            <person name="Kravitz S."/>
            <person name="Fraser C.M."/>
        </authorList>
    </citation>
    <scope>NUCLEOTIDE SEQUENCE</scope>
    <source>
        <strain evidence="4">Liverpool</strain>
    </source>
</reference>